<evidence type="ECO:0000313" key="9">
    <source>
        <dbReference type="Proteomes" id="UP001149140"/>
    </source>
</evidence>
<dbReference type="InterPro" id="IPR007630">
    <property type="entry name" value="RNA_pol_sigma70_r4"/>
</dbReference>
<dbReference type="InterPro" id="IPR013325">
    <property type="entry name" value="RNA_pol_sigma_r2"/>
</dbReference>
<keyword evidence="9" id="KW-1185">Reference proteome</keyword>
<dbReference type="GO" id="GO:0006352">
    <property type="term" value="P:DNA-templated transcription initiation"/>
    <property type="evidence" value="ECO:0007669"/>
    <property type="project" value="InterPro"/>
</dbReference>
<feature type="domain" description="RNA polymerase sigma-70 region 4" evidence="7">
    <location>
        <begin position="202"/>
        <end position="248"/>
    </location>
</feature>
<keyword evidence="2" id="KW-0731">Sigma factor</keyword>
<keyword evidence="1" id="KW-0805">Transcription regulation</keyword>
<evidence type="ECO:0000313" key="8">
    <source>
        <dbReference type="EMBL" id="MDA0163234.1"/>
    </source>
</evidence>
<dbReference type="InterPro" id="IPR036388">
    <property type="entry name" value="WH-like_DNA-bd_sf"/>
</dbReference>
<accession>A0A9X3MV20</accession>
<dbReference type="InterPro" id="IPR013324">
    <property type="entry name" value="RNA_pol_sigma_r3/r4-like"/>
</dbReference>
<keyword evidence="4" id="KW-0804">Transcription</keyword>
<dbReference type="Pfam" id="PF04542">
    <property type="entry name" value="Sigma70_r2"/>
    <property type="match status" value="1"/>
</dbReference>
<evidence type="ECO:0000256" key="3">
    <source>
        <dbReference type="ARBA" id="ARBA00023125"/>
    </source>
</evidence>
<evidence type="ECO:0000259" key="6">
    <source>
        <dbReference type="Pfam" id="PF04542"/>
    </source>
</evidence>
<dbReference type="Pfam" id="PF04545">
    <property type="entry name" value="Sigma70_r4"/>
    <property type="match status" value="1"/>
</dbReference>
<keyword evidence="3" id="KW-0238">DNA-binding</keyword>
<dbReference type="Proteomes" id="UP001149140">
    <property type="component" value="Unassembled WGS sequence"/>
</dbReference>
<dbReference type="InterPro" id="IPR007627">
    <property type="entry name" value="RNA_pol_sigma70_r2"/>
</dbReference>
<evidence type="ECO:0000256" key="4">
    <source>
        <dbReference type="ARBA" id="ARBA00023163"/>
    </source>
</evidence>
<proteinExistence type="predicted"/>
<dbReference type="InterPro" id="IPR007624">
    <property type="entry name" value="RNA_pol_sigma70_r3"/>
</dbReference>
<dbReference type="GO" id="GO:0016987">
    <property type="term" value="F:sigma factor activity"/>
    <property type="evidence" value="ECO:0007669"/>
    <property type="project" value="UniProtKB-KW"/>
</dbReference>
<feature type="domain" description="RNA polymerase sigma-70 region 3" evidence="5">
    <location>
        <begin position="118"/>
        <end position="181"/>
    </location>
</feature>
<dbReference type="AlphaFoldDB" id="A0A9X3MV20"/>
<dbReference type="SUPFAM" id="SSF88946">
    <property type="entry name" value="Sigma2 domain of RNA polymerase sigma factors"/>
    <property type="match status" value="1"/>
</dbReference>
<evidence type="ECO:0000259" key="7">
    <source>
        <dbReference type="Pfam" id="PF04545"/>
    </source>
</evidence>
<dbReference type="CDD" id="cd06171">
    <property type="entry name" value="Sigma70_r4"/>
    <property type="match status" value="1"/>
</dbReference>
<dbReference type="SUPFAM" id="SSF88659">
    <property type="entry name" value="Sigma3 and sigma4 domains of RNA polymerase sigma factors"/>
    <property type="match status" value="2"/>
</dbReference>
<evidence type="ECO:0000256" key="1">
    <source>
        <dbReference type="ARBA" id="ARBA00023015"/>
    </source>
</evidence>
<evidence type="ECO:0000256" key="2">
    <source>
        <dbReference type="ARBA" id="ARBA00023082"/>
    </source>
</evidence>
<dbReference type="PANTHER" id="PTHR30385">
    <property type="entry name" value="SIGMA FACTOR F FLAGELLAR"/>
    <property type="match status" value="1"/>
</dbReference>
<dbReference type="Pfam" id="PF04539">
    <property type="entry name" value="Sigma70_r3"/>
    <property type="match status" value="1"/>
</dbReference>
<dbReference type="NCBIfam" id="TIGR02937">
    <property type="entry name" value="sigma70-ECF"/>
    <property type="match status" value="1"/>
</dbReference>
<gene>
    <name evidence="8" type="ORF">OM076_23370</name>
</gene>
<dbReference type="EMBL" id="JAPDOD010000023">
    <property type="protein sequence ID" value="MDA0163234.1"/>
    <property type="molecule type" value="Genomic_DNA"/>
</dbReference>
<protein>
    <submittedName>
        <fullName evidence="8">Sigma-70 family RNA polymerase sigma factor</fullName>
    </submittedName>
</protein>
<name>A0A9X3MV20_9ACTN</name>
<dbReference type="InterPro" id="IPR014284">
    <property type="entry name" value="RNA_pol_sigma-70_dom"/>
</dbReference>
<reference evidence="8" key="1">
    <citation type="submission" date="2022-10" db="EMBL/GenBank/DDBJ databases">
        <title>The WGS of Solirubrobacter ginsenosidimutans DSM 21036.</title>
        <authorList>
            <person name="Jiang Z."/>
        </authorList>
    </citation>
    <scope>NUCLEOTIDE SEQUENCE</scope>
    <source>
        <strain evidence="8">DSM 21036</strain>
    </source>
</reference>
<dbReference type="InterPro" id="IPR000943">
    <property type="entry name" value="RNA_pol_sigma70"/>
</dbReference>
<organism evidence="8 9">
    <name type="scientific">Solirubrobacter ginsenosidimutans</name>
    <dbReference type="NCBI Taxonomy" id="490573"/>
    <lineage>
        <taxon>Bacteria</taxon>
        <taxon>Bacillati</taxon>
        <taxon>Actinomycetota</taxon>
        <taxon>Thermoleophilia</taxon>
        <taxon>Solirubrobacterales</taxon>
        <taxon>Solirubrobacteraceae</taxon>
        <taxon>Solirubrobacter</taxon>
    </lineage>
</organism>
<dbReference type="PRINTS" id="PR00046">
    <property type="entry name" value="SIGMA70FCT"/>
</dbReference>
<comment type="caution">
    <text evidence="8">The sequence shown here is derived from an EMBL/GenBank/DDBJ whole genome shotgun (WGS) entry which is preliminary data.</text>
</comment>
<evidence type="ECO:0000259" key="5">
    <source>
        <dbReference type="Pfam" id="PF04539"/>
    </source>
</evidence>
<dbReference type="Gene3D" id="1.10.10.10">
    <property type="entry name" value="Winged helix-like DNA-binding domain superfamily/Winged helix DNA-binding domain"/>
    <property type="match status" value="2"/>
</dbReference>
<feature type="domain" description="RNA polymerase sigma-70 region 2" evidence="6">
    <location>
        <begin position="39"/>
        <end position="108"/>
    </location>
</feature>
<dbReference type="PANTHER" id="PTHR30385:SF4">
    <property type="entry name" value="RNA POLYMERASE SIGMA-E FACTOR"/>
    <property type="match status" value="1"/>
</dbReference>
<dbReference type="GO" id="GO:0003677">
    <property type="term" value="F:DNA binding"/>
    <property type="evidence" value="ECO:0007669"/>
    <property type="project" value="UniProtKB-KW"/>
</dbReference>
<sequence>MPGHSNSHTQTWSADPQRLRKEHDLFAQLAVDPTMRAALVERFMPLARQLARRYEHSREDLDDLEQVAAIGLIKAIDRFDPERGLAFTSFAFPTILGELKRHFRDRSWSVRVPRPLQERVSRIDALTAELSGELGRSPTVTEIAARSATTTEEVIETLQAAKARHATSFDRPRNDNGETYDVAFVDPGFERAENAADLEHLMGVLGERERLILRLRFREDRLQSQIAEMTGVSQMHVSRLITRSIERLHEASQQPASAA</sequence>
<dbReference type="Gene3D" id="1.20.120.1810">
    <property type="match status" value="1"/>
</dbReference>